<dbReference type="Proteomes" id="UP000467840">
    <property type="component" value="Chromosome 14"/>
</dbReference>
<feature type="transmembrane region" description="Helical" evidence="6">
    <location>
        <begin position="213"/>
        <end position="239"/>
    </location>
</feature>
<evidence type="ECO:0000256" key="6">
    <source>
        <dbReference type="SAM" id="Phobius"/>
    </source>
</evidence>
<feature type="transmembrane region" description="Helical" evidence="6">
    <location>
        <begin position="53"/>
        <end position="71"/>
    </location>
</feature>
<organism evidence="7 8">
    <name type="scientific">Hevea brasiliensis</name>
    <name type="common">Para rubber tree</name>
    <name type="synonym">Siphonia brasiliensis</name>
    <dbReference type="NCBI Taxonomy" id="3981"/>
    <lineage>
        <taxon>Eukaryota</taxon>
        <taxon>Viridiplantae</taxon>
        <taxon>Streptophyta</taxon>
        <taxon>Embryophyta</taxon>
        <taxon>Tracheophyta</taxon>
        <taxon>Spermatophyta</taxon>
        <taxon>Magnoliopsida</taxon>
        <taxon>eudicotyledons</taxon>
        <taxon>Gunneridae</taxon>
        <taxon>Pentapetalae</taxon>
        <taxon>rosids</taxon>
        <taxon>fabids</taxon>
        <taxon>Malpighiales</taxon>
        <taxon>Euphorbiaceae</taxon>
        <taxon>Crotonoideae</taxon>
        <taxon>Micrandreae</taxon>
        <taxon>Hevea</taxon>
    </lineage>
</organism>
<sequence length="242" mass="26012">MAQAGSGTSGGGGGADALVLGFQHYFLTLGITVLIPSLIVPQMGGGDDEKARVIQTLLFVSGFSTLFPTLFGTRLPSVVVGSYAYVIPTTSILLASRNNMFIEPHERFRQTMRAIQGALIISGCFQMVMGFLGIWRNAMRFLSPLSVVPYVTFTGLGLYYLGFPTLVNCVEVGLPEIITMVFISQSTGTFFATARYGSATPVPPSVVSRVTGWLGLGVLFSGVFGCDWIYCISVMNLCLQRD</sequence>
<feature type="transmembrane region" description="Helical" evidence="6">
    <location>
        <begin position="22"/>
        <end position="41"/>
    </location>
</feature>
<feature type="transmembrane region" description="Helical" evidence="6">
    <location>
        <begin position="173"/>
        <end position="193"/>
    </location>
</feature>
<accession>A0A6A6MCF5</accession>
<evidence type="ECO:0000313" key="8">
    <source>
        <dbReference type="Proteomes" id="UP000467840"/>
    </source>
</evidence>
<dbReference type="GO" id="GO:0022857">
    <property type="term" value="F:transmembrane transporter activity"/>
    <property type="evidence" value="ECO:0007669"/>
    <property type="project" value="InterPro"/>
</dbReference>
<evidence type="ECO:0000256" key="2">
    <source>
        <dbReference type="ARBA" id="ARBA00008821"/>
    </source>
</evidence>
<evidence type="ECO:0000256" key="3">
    <source>
        <dbReference type="ARBA" id="ARBA00022692"/>
    </source>
</evidence>
<proteinExistence type="inferred from homology"/>
<evidence type="ECO:0000313" key="7">
    <source>
        <dbReference type="EMBL" id="KAF2309629.1"/>
    </source>
</evidence>
<reference evidence="7 8" key="1">
    <citation type="journal article" date="2020" name="Mol. Plant">
        <title>The Chromosome-Based Rubber Tree Genome Provides New Insights into Spurge Genome Evolution and Rubber Biosynthesis.</title>
        <authorList>
            <person name="Liu J."/>
            <person name="Shi C."/>
            <person name="Shi C.C."/>
            <person name="Li W."/>
            <person name="Zhang Q.J."/>
            <person name="Zhang Y."/>
            <person name="Li K."/>
            <person name="Lu H.F."/>
            <person name="Shi C."/>
            <person name="Zhu S.T."/>
            <person name="Xiao Z.Y."/>
            <person name="Nan H."/>
            <person name="Yue Y."/>
            <person name="Zhu X.G."/>
            <person name="Wu Y."/>
            <person name="Hong X.N."/>
            <person name="Fan G.Y."/>
            <person name="Tong Y."/>
            <person name="Zhang D."/>
            <person name="Mao C.L."/>
            <person name="Liu Y.L."/>
            <person name="Hao S.J."/>
            <person name="Liu W.Q."/>
            <person name="Lv M.Q."/>
            <person name="Zhang H.B."/>
            <person name="Liu Y."/>
            <person name="Hu-Tang G.R."/>
            <person name="Wang J.P."/>
            <person name="Wang J.H."/>
            <person name="Sun Y.H."/>
            <person name="Ni S.B."/>
            <person name="Chen W.B."/>
            <person name="Zhang X.C."/>
            <person name="Jiao Y.N."/>
            <person name="Eichler E.E."/>
            <person name="Li G.H."/>
            <person name="Liu X."/>
            <person name="Gao L.Z."/>
        </authorList>
    </citation>
    <scope>NUCLEOTIDE SEQUENCE [LARGE SCALE GENOMIC DNA]</scope>
    <source>
        <strain evidence="8">cv. GT1</strain>
        <tissue evidence="7">Leaf</tissue>
    </source>
</reference>
<keyword evidence="8" id="KW-1185">Reference proteome</keyword>
<keyword evidence="4 6" id="KW-1133">Transmembrane helix</keyword>
<evidence type="ECO:0000256" key="4">
    <source>
        <dbReference type="ARBA" id="ARBA00022989"/>
    </source>
</evidence>
<dbReference type="PANTHER" id="PTHR11119">
    <property type="entry name" value="XANTHINE-URACIL / VITAMIN C PERMEASE FAMILY MEMBER"/>
    <property type="match status" value="1"/>
</dbReference>
<keyword evidence="5 6" id="KW-0472">Membrane</keyword>
<gene>
    <name evidence="7" type="ORF">GH714_004376</name>
</gene>
<evidence type="ECO:0000256" key="5">
    <source>
        <dbReference type="ARBA" id="ARBA00023136"/>
    </source>
</evidence>
<feature type="transmembrane region" description="Helical" evidence="6">
    <location>
        <begin position="141"/>
        <end position="161"/>
    </location>
</feature>
<name>A0A6A6MCF5_HEVBR</name>
<dbReference type="EMBL" id="JAAGAX010000006">
    <property type="protein sequence ID" value="KAF2309629.1"/>
    <property type="molecule type" value="Genomic_DNA"/>
</dbReference>
<feature type="transmembrane region" description="Helical" evidence="6">
    <location>
        <begin position="117"/>
        <end position="135"/>
    </location>
</feature>
<comment type="similarity">
    <text evidence="2">Belongs to the nucleobase:cation symporter-2 (NCS2) (TC 2.A.40) family.</text>
</comment>
<dbReference type="InterPro" id="IPR006043">
    <property type="entry name" value="NCS2"/>
</dbReference>
<evidence type="ECO:0000256" key="1">
    <source>
        <dbReference type="ARBA" id="ARBA00004141"/>
    </source>
</evidence>
<protein>
    <submittedName>
        <fullName evidence="7">Uncharacterized protein</fullName>
    </submittedName>
</protein>
<dbReference type="GO" id="GO:0016020">
    <property type="term" value="C:membrane"/>
    <property type="evidence" value="ECO:0007669"/>
    <property type="project" value="UniProtKB-SubCell"/>
</dbReference>
<keyword evidence="3 6" id="KW-0812">Transmembrane</keyword>
<dbReference type="Pfam" id="PF00860">
    <property type="entry name" value="Xan_ur_permease"/>
    <property type="match status" value="1"/>
</dbReference>
<comment type="subcellular location">
    <subcellularLocation>
        <location evidence="1">Membrane</location>
        <topology evidence="1">Multi-pass membrane protein</topology>
    </subcellularLocation>
</comment>
<feature type="transmembrane region" description="Helical" evidence="6">
    <location>
        <begin position="77"/>
        <end position="96"/>
    </location>
</feature>
<dbReference type="AlphaFoldDB" id="A0A6A6MCF5"/>
<comment type="caution">
    <text evidence="7">The sequence shown here is derived from an EMBL/GenBank/DDBJ whole genome shotgun (WGS) entry which is preliminary data.</text>
</comment>